<dbReference type="NCBIfam" id="TIGR00317">
    <property type="entry name" value="cobS"/>
    <property type="match status" value="1"/>
</dbReference>
<evidence type="ECO:0000256" key="18">
    <source>
        <dbReference type="ARBA" id="ARBA00049504"/>
    </source>
</evidence>
<dbReference type="UniPathway" id="UPA00148">
    <property type="reaction ID" value="UER00238"/>
</dbReference>
<evidence type="ECO:0000256" key="3">
    <source>
        <dbReference type="ARBA" id="ARBA00004663"/>
    </source>
</evidence>
<feature type="transmembrane region" description="Helical" evidence="19">
    <location>
        <begin position="135"/>
        <end position="158"/>
    </location>
</feature>
<comment type="pathway">
    <text evidence="3 19">Cofactor biosynthesis; adenosylcobalamin biosynthesis; adenosylcobalamin from cob(II)yrinate a,c-diamide: step 7/7.</text>
</comment>
<keyword evidence="10 19" id="KW-0812">Transmembrane</keyword>
<dbReference type="InterPro" id="IPR003805">
    <property type="entry name" value="CobS"/>
</dbReference>
<evidence type="ECO:0000256" key="10">
    <source>
        <dbReference type="ARBA" id="ARBA00022692"/>
    </source>
</evidence>
<evidence type="ECO:0000256" key="2">
    <source>
        <dbReference type="ARBA" id="ARBA00004651"/>
    </source>
</evidence>
<keyword evidence="21" id="KW-1185">Reference proteome</keyword>
<keyword evidence="8 19" id="KW-0169">Cobalamin biosynthesis</keyword>
<evidence type="ECO:0000256" key="7">
    <source>
        <dbReference type="ARBA" id="ARBA00022475"/>
    </source>
</evidence>
<dbReference type="PANTHER" id="PTHR34148:SF1">
    <property type="entry name" value="ADENOSYLCOBINAMIDE-GDP RIBAZOLETRANSFERASE"/>
    <property type="match status" value="1"/>
</dbReference>
<organism evidence="20 21">
    <name type="scientific">Tumebacillus avium</name>
    <dbReference type="NCBI Taxonomy" id="1903704"/>
    <lineage>
        <taxon>Bacteria</taxon>
        <taxon>Bacillati</taxon>
        <taxon>Bacillota</taxon>
        <taxon>Bacilli</taxon>
        <taxon>Bacillales</taxon>
        <taxon>Alicyclobacillaceae</taxon>
        <taxon>Tumebacillus</taxon>
    </lineage>
</organism>
<sequence>MKKELDAFWHAVAFLTRFPVPKKIDGDAWPMSPPYYPAAGALLGGVLALISFLVGEHLPPFVLAMLLVTVWVYLTGGLHLDGLMDTADGFGSQRSRERVLEIMKDSRVGAMGVLAAVLLLGNKVVLLAHLQGNELWLGILTAVILGRSAMLVALYAFPYARTEGLAQTLRTRPRWYRLWPLLLAAPGLILLNWTLIFPALACWMLISTSKRKIGGLTGDIYGALCELVEVTVLLGFLLT</sequence>
<evidence type="ECO:0000256" key="15">
    <source>
        <dbReference type="ARBA" id="ARBA00032605"/>
    </source>
</evidence>
<dbReference type="KEGG" id="tum:CBW65_11145"/>
<comment type="subcellular location">
    <subcellularLocation>
        <location evidence="2 19">Cell membrane</location>
        <topology evidence="2 19">Multi-pass membrane protein</topology>
    </subcellularLocation>
</comment>
<evidence type="ECO:0000256" key="9">
    <source>
        <dbReference type="ARBA" id="ARBA00022679"/>
    </source>
</evidence>
<comment type="catalytic activity">
    <reaction evidence="18 19">
        <text>alpha-ribazole 5'-phosphate + adenosylcob(III)inamide-GDP = adenosylcob(III)alamin 5'-phosphate + GMP + H(+)</text>
        <dbReference type="Rhea" id="RHEA:23560"/>
        <dbReference type="ChEBI" id="CHEBI:15378"/>
        <dbReference type="ChEBI" id="CHEBI:57918"/>
        <dbReference type="ChEBI" id="CHEBI:58115"/>
        <dbReference type="ChEBI" id="CHEBI:60487"/>
        <dbReference type="ChEBI" id="CHEBI:60493"/>
        <dbReference type="EC" id="2.7.8.26"/>
    </reaction>
</comment>
<feature type="transmembrane region" description="Helical" evidence="19">
    <location>
        <begin position="61"/>
        <end position="80"/>
    </location>
</feature>
<evidence type="ECO:0000256" key="13">
    <source>
        <dbReference type="ARBA" id="ARBA00023136"/>
    </source>
</evidence>
<dbReference type="RefSeq" id="WP_087456880.1">
    <property type="nucleotide sequence ID" value="NZ_CP021434.1"/>
</dbReference>
<dbReference type="Pfam" id="PF02654">
    <property type="entry name" value="CobS"/>
    <property type="match status" value="1"/>
</dbReference>
<gene>
    <name evidence="19" type="primary">cobS</name>
    <name evidence="20" type="ORF">CBW65_11145</name>
</gene>
<evidence type="ECO:0000256" key="6">
    <source>
        <dbReference type="ARBA" id="ARBA00015850"/>
    </source>
</evidence>
<evidence type="ECO:0000256" key="11">
    <source>
        <dbReference type="ARBA" id="ARBA00022842"/>
    </source>
</evidence>
<feature type="transmembrane region" description="Helical" evidence="19">
    <location>
        <begin position="35"/>
        <end position="54"/>
    </location>
</feature>
<evidence type="ECO:0000313" key="21">
    <source>
        <dbReference type="Proteomes" id="UP000195437"/>
    </source>
</evidence>
<evidence type="ECO:0000256" key="14">
    <source>
        <dbReference type="ARBA" id="ARBA00025228"/>
    </source>
</evidence>
<evidence type="ECO:0000256" key="8">
    <source>
        <dbReference type="ARBA" id="ARBA00022573"/>
    </source>
</evidence>
<evidence type="ECO:0000256" key="19">
    <source>
        <dbReference type="HAMAP-Rule" id="MF_00719"/>
    </source>
</evidence>
<feature type="transmembrane region" description="Helical" evidence="19">
    <location>
        <begin position="108"/>
        <end position="128"/>
    </location>
</feature>
<evidence type="ECO:0000256" key="4">
    <source>
        <dbReference type="ARBA" id="ARBA00010561"/>
    </source>
</evidence>
<dbReference type="EC" id="2.7.8.26" evidence="5 19"/>
<accession>A0A1Y0IMM3</accession>
<reference evidence="21" key="1">
    <citation type="submission" date="2017-05" db="EMBL/GenBank/DDBJ databases">
        <authorList>
            <person name="Sung H."/>
        </authorList>
    </citation>
    <scope>NUCLEOTIDE SEQUENCE [LARGE SCALE GENOMIC DNA]</scope>
    <source>
        <strain evidence="21">AR23208</strain>
    </source>
</reference>
<keyword evidence="13 19" id="KW-0472">Membrane</keyword>
<comment type="similarity">
    <text evidence="4 19">Belongs to the CobS family.</text>
</comment>
<keyword evidence="7 19" id="KW-1003">Cell membrane</keyword>
<dbReference type="HAMAP" id="MF_00719">
    <property type="entry name" value="CobS"/>
    <property type="match status" value="1"/>
</dbReference>
<dbReference type="AlphaFoldDB" id="A0A1Y0IMM3"/>
<evidence type="ECO:0000256" key="1">
    <source>
        <dbReference type="ARBA" id="ARBA00001946"/>
    </source>
</evidence>
<comment type="cofactor">
    <cofactor evidence="1 19">
        <name>Mg(2+)</name>
        <dbReference type="ChEBI" id="CHEBI:18420"/>
    </cofactor>
</comment>
<dbReference type="Proteomes" id="UP000195437">
    <property type="component" value="Chromosome"/>
</dbReference>
<dbReference type="EMBL" id="CP021434">
    <property type="protein sequence ID" value="ARU61500.1"/>
    <property type="molecule type" value="Genomic_DNA"/>
</dbReference>
<dbReference type="GO" id="GO:0051073">
    <property type="term" value="F:adenosylcobinamide-GDP ribazoletransferase activity"/>
    <property type="evidence" value="ECO:0007669"/>
    <property type="project" value="UniProtKB-UniRule"/>
</dbReference>
<evidence type="ECO:0000256" key="12">
    <source>
        <dbReference type="ARBA" id="ARBA00022989"/>
    </source>
</evidence>
<comment type="function">
    <text evidence="14 19">Joins adenosylcobinamide-GDP and alpha-ribazole to generate adenosylcobalamin (Ado-cobalamin). Also synthesizes adenosylcobalamin 5'-phosphate from adenosylcobinamide-GDP and alpha-ribazole 5'-phosphate.</text>
</comment>
<evidence type="ECO:0000256" key="17">
    <source>
        <dbReference type="ARBA" id="ARBA00048623"/>
    </source>
</evidence>
<dbReference type="OrthoDB" id="9794626at2"/>
<evidence type="ECO:0000313" key="20">
    <source>
        <dbReference type="EMBL" id="ARU61500.1"/>
    </source>
</evidence>
<keyword evidence="12 19" id="KW-1133">Transmembrane helix</keyword>
<keyword evidence="11 19" id="KW-0460">Magnesium</keyword>
<feature type="transmembrane region" description="Helical" evidence="19">
    <location>
        <begin position="178"/>
        <end position="206"/>
    </location>
</feature>
<comment type="catalytic activity">
    <reaction evidence="17 19">
        <text>alpha-ribazole + adenosylcob(III)inamide-GDP = adenosylcob(III)alamin + GMP + H(+)</text>
        <dbReference type="Rhea" id="RHEA:16049"/>
        <dbReference type="ChEBI" id="CHEBI:10329"/>
        <dbReference type="ChEBI" id="CHEBI:15378"/>
        <dbReference type="ChEBI" id="CHEBI:18408"/>
        <dbReference type="ChEBI" id="CHEBI:58115"/>
        <dbReference type="ChEBI" id="CHEBI:60487"/>
        <dbReference type="EC" id="2.7.8.26"/>
    </reaction>
</comment>
<protein>
    <recommendedName>
        <fullName evidence="6 19">Adenosylcobinamide-GDP ribazoletransferase</fullName>
        <ecNumber evidence="5 19">2.7.8.26</ecNumber>
    </recommendedName>
    <alternativeName>
        <fullName evidence="16 19">Cobalamin synthase</fullName>
    </alternativeName>
    <alternativeName>
        <fullName evidence="15 19">Cobalamin-5'-phosphate synthase</fullName>
    </alternativeName>
</protein>
<keyword evidence="9 19" id="KW-0808">Transferase</keyword>
<evidence type="ECO:0000256" key="16">
    <source>
        <dbReference type="ARBA" id="ARBA00032853"/>
    </source>
</evidence>
<name>A0A1Y0IMM3_9BACL</name>
<proteinExistence type="inferred from homology"/>
<feature type="transmembrane region" description="Helical" evidence="19">
    <location>
        <begin position="218"/>
        <end position="238"/>
    </location>
</feature>
<dbReference type="PANTHER" id="PTHR34148">
    <property type="entry name" value="ADENOSYLCOBINAMIDE-GDP RIBAZOLETRANSFERASE"/>
    <property type="match status" value="1"/>
</dbReference>
<evidence type="ECO:0000256" key="5">
    <source>
        <dbReference type="ARBA" id="ARBA00013200"/>
    </source>
</evidence>
<dbReference type="GO" id="GO:0009236">
    <property type="term" value="P:cobalamin biosynthetic process"/>
    <property type="evidence" value="ECO:0007669"/>
    <property type="project" value="UniProtKB-UniRule"/>
</dbReference>
<dbReference type="GO" id="GO:0008818">
    <property type="term" value="F:cobalamin 5'-phosphate synthase activity"/>
    <property type="evidence" value="ECO:0007669"/>
    <property type="project" value="UniProtKB-UniRule"/>
</dbReference>
<dbReference type="GO" id="GO:0005886">
    <property type="term" value="C:plasma membrane"/>
    <property type="evidence" value="ECO:0007669"/>
    <property type="project" value="UniProtKB-SubCell"/>
</dbReference>